<dbReference type="Proteomes" id="UP001595859">
    <property type="component" value="Unassembled WGS sequence"/>
</dbReference>
<proteinExistence type="predicted"/>
<dbReference type="EMBL" id="JBHSIS010000003">
    <property type="protein sequence ID" value="MFC4853646.1"/>
    <property type="molecule type" value="Genomic_DNA"/>
</dbReference>
<gene>
    <name evidence="2" type="ORF">ACFPCV_09010</name>
</gene>
<evidence type="ECO:0000256" key="1">
    <source>
        <dbReference type="SAM" id="MobiDB-lite"/>
    </source>
</evidence>
<evidence type="ECO:0000313" key="3">
    <source>
        <dbReference type="Proteomes" id="UP001595859"/>
    </source>
</evidence>
<protein>
    <submittedName>
        <fullName evidence="2">Uncharacterized protein</fullName>
    </submittedName>
</protein>
<reference evidence="3" key="1">
    <citation type="journal article" date="2019" name="Int. J. Syst. Evol. Microbiol.">
        <title>The Global Catalogue of Microorganisms (GCM) 10K type strain sequencing project: providing services to taxonomists for standard genome sequencing and annotation.</title>
        <authorList>
            <consortium name="The Broad Institute Genomics Platform"/>
            <consortium name="The Broad Institute Genome Sequencing Center for Infectious Disease"/>
            <person name="Wu L."/>
            <person name="Ma J."/>
        </authorList>
    </citation>
    <scope>NUCLEOTIDE SEQUENCE [LARGE SCALE GENOMIC DNA]</scope>
    <source>
        <strain evidence="3">ZS-22-S1</strain>
    </source>
</reference>
<comment type="caution">
    <text evidence="2">The sequence shown here is derived from an EMBL/GenBank/DDBJ whole genome shotgun (WGS) entry which is preliminary data.</text>
</comment>
<dbReference type="RefSeq" id="WP_378055585.1">
    <property type="nucleotide sequence ID" value="NZ_JBHSIS010000003.1"/>
</dbReference>
<sequence length="97" mass="10173">MAFNVSCSPGSDAAAAFMRVTPQLPALVLYLDPVNLAIQVPPFPGGDLVLAKFCRELAREAAKLAAEIDPDGEPAPPERRPRHLLVTGDDGDSGGGY</sequence>
<feature type="region of interest" description="Disordered" evidence="1">
    <location>
        <begin position="65"/>
        <end position="97"/>
    </location>
</feature>
<name>A0ABV9RZ16_9PSEU</name>
<organism evidence="2 3">
    <name type="scientific">Actinophytocola glycyrrhizae</name>
    <dbReference type="NCBI Taxonomy" id="2044873"/>
    <lineage>
        <taxon>Bacteria</taxon>
        <taxon>Bacillati</taxon>
        <taxon>Actinomycetota</taxon>
        <taxon>Actinomycetes</taxon>
        <taxon>Pseudonocardiales</taxon>
        <taxon>Pseudonocardiaceae</taxon>
    </lineage>
</organism>
<evidence type="ECO:0000313" key="2">
    <source>
        <dbReference type="EMBL" id="MFC4853646.1"/>
    </source>
</evidence>
<keyword evidence="3" id="KW-1185">Reference proteome</keyword>
<accession>A0ABV9RZ16</accession>